<dbReference type="InterPro" id="IPR036412">
    <property type="entry name" value="HAD-like_sf"/>
</dbReference>
<feature type="binding site" evidence="15">
    <location>
        <position position="834"/>
    </location>
    <ligand>
        <name>ATP</name>
        <dbReference type="ChEBI" id="CHEBI:30616"/>
    </ligand>
</feature>
<evidence type="ECO:0000256" key="11">
    <source>
        <dbReference type="ARBA" id="ARBA00023136"/>
    </source>
</evidence>
<feature type="region of interest" description="Disordered" evidence="18">
    <location>
        <begin position="130"/>
        <end position="158"/>
    </location>
</feature>
<gene>
    <name evidence="22" type="ORF">B7463_g7490</name>
</gene>
<dbReference type="GO" id="GO:0005886">
    <property type="term" value="C:plasma membrane"/>
    <property type="evidence" value="ECO:0007669"/>
    <property type="project" value="TreeGrafter"/>
</dbReference>
<dbReference type="STRING" id="5539.A0A3E2H6D5"/>
<dbReference type="SUPFAM" id="SSF56784">
    <property type="entry name" value="HAD-like"/>
    <property type="match status" value="1"/>
</dbReference>
<keyword evidence="5 16" id="KW-0479">Metal-binding</keyword>
<feature type="region of interest" description="Disordered" evidence="18">
    <location>
        <begin position="707"/>
        <end position="763"/>
    </location>
</feature>
<dbReference type="GO" id="GO:0005802">
    <property type="term" value="C:trans-Golgi network"/>
    <property type="evidence" value="ECO:0007669"/>
    <property type="project" value="TreeGrafter"/>
</dbReference>
<dbReference type="PANTHER" id="PTHR24092">
    <property type="entry name" value="PROBABLE PHOSPHOLIPID-TRANSPORTING ATPASE"/>
    <property type="match status" value="1"/>
</dbReference>
<evidence type="ECO:0000259" key="19">
    <source>
        <dbReference type="Pfam" id="PF00122"/>
    </source>
</evidence>
<feature type="binding site" evidence="15">
    <location>
        <position position="676"/>
    </location>
    <ligand>
        <name>ATP</name>
        <dbReference type="ChEBI" id="CHEBI:30616"/>
    </ligand>
</feature>
<dbReference type="Pfam" id="PF16212">
    <property type="entry name" value="PhoLip_ATPase_C"/>
    <property type="match status" value="1"/>
</dbReference>
<dbReference type="Gene3D" id="3.40.1110.10">
    <property type="entry name" value="Calcium-transporting ATPase, cytoplasmic domain N"/>
    <property type="match status" value="1"/>
</dbReference>
<keyword evidence="4 17" id="KW-0812">Transmembrane</keyword>
<feature type="region of interest" description="Disordered" evidence="18">
    <location>
        <begin position="930"/>
        <end position="983"/>
    </location>
</feature>
<evidence type="ECO:0000256" key="17">
    <source>
        <dbReference type="RuleBase" id="RU362033"/>
    </source>
</evidence>
<feature type="binding site" evidence="15">
    <location>
        <position position="905"/>
    </location>
    <ligand>
        <name>ATP</name>
        <dbReference type="ChEBI" id="CHEBI:30616"/>
    </ligand>
</feature>
<dbReference type="SUPFAM" id="SSF81665">
    <property type="entry name" value="Calcium ATPase, transmembrane domain M"/>
    <property type="match status" value="1"/>
</dbReference>
<dbReference type="Gene3D" id="2.70.150.10">
    <property type="entry name" value="Calcium-transporting ATPase, cytoplasmic transduction domain A"/>
    <property type="match status" value="1"/>
</dbReference>
<feature type="region of interest" description="Disordered" evidence="18">
    <location>
        <begin position="1"/>
        <end position="106"/>
    </location>
</feature>
<evidence type="ECO:0000256" key="14">
    <source>
        <dbReference type="PIRSR" id="PIRSR606539-1"/>
    </source>
</evidence>
<dbReference type="OMA" id="VSENEMF"/>
<dbReference type="GO" id="GO:0006892">
    <property type="term" value="P:post-Golgi vesicle-mediated transport"/>
    <property type="evidence" value="ECO:0007669"/>
    <property type="project" value="TreeGrafter"/>
</dbReference>
<feature type="transmembrane region" description="Helical" evidence="17">
    <location>
        <begin position="1474"/>
        <end position="1494"/>
    </location>
</feature>
<comment type="caution">
    <text evidence="22">The sequence shown here is derived from an EMBL/GenBank/DDBJ whole genome shotgun (WGS) entry which is preliminary data.</text>
</comment>
<evidence type="ECO:0000256" key="12">
    <source>
        <dbReference type="ARBA" id="ARBA00034036"/>
    </source>
</evidence>
<dbReference type="FunFam" id="3.40.50.1000:FF:000172">
    <property type="entry name" value="Phospholipid-transporting ATPase"/>
    <property type="match status" value="1"/>
</dbReference>
<keyword evidence="11 17" id="KW-0472">Membrane</keyword>
<evidence type="ECO:0000256" key="9">
    <source>
        <dbReference type="ARBA" id="ARBA00022967"/>
    </source>
</evidence>
<dbReference type="GO" id="GO:0045332">
    <property type="term" value="P:phospholipid translocation"/>
    <property type="evidence" value="ECO:0007669"/>
    <property type="project" value="TreeGrafter"/>
</dbReference>
<comment type="subcellular location">
    <subcellularLocation>
        <location evidence="2">Endomembrane system</location>
    </subcellularLocation>
    <subcellularLocation>
        <location evidence="1 17">Membrane</location>
        <topology evidence="1 17">Multi-pass membrane protein</topology>
    </subcellularLocation>
</comment>
<dbReference type="Pfam" id="PF16209">
    <property type="entry name" value="PhoLip_ATPase_N"/>
    <property type="match status" value="1"/>
</dbReference>
<feature type="domain" description="P-type ATPase N-terminal" evidence="20">
    <location>
        <begin position="256"/>
        <end position="312"/>
    </location>
</feature>
<feature type="binding site" evidence="15">
    <location>
        <position position="675"/>
    </location>
    <ligand>
        <name>ATP</name>
        <dbReference type="ChEBI" id="CHEBI:30616"/>
    </ligand>
</feature>
<dbReference type="EMBL" id="NCSJ02000148">
    <property type="protein sequence ID" value="RFU28847.1"/>
    <property type="molecule type" value="Genomic_DNA"/>
</dbReference>
<dbReference type="Proteomes" id="UP000258309">
    <property type="component" value="Unassembled WGS sequence"/>
</dbReference>
<feature type="binding site" evidence="15">
    <location>
        <position position="674"/>
    </location>
    <ligand>
        <name>ATP</name>
        <dbReference type="ChEBI" id="CHEBI:30616"/>
    </ligand>
</feature>
<dbReference type="InterPro" id="IPR032630">
    <property type="entry name" value="P_typ_ATPase_c"/>
</dbReference>
<feature type="active site" description="4-aspartylphosphate intermediate" evidence="14">
    <location>
        <position position="674"/>
    </location>
</feature>
<dbReference type="Pfam" id="PF00122">
    <property type="entry name" value="E1-E2_ATPase"/>
    <property type="match status" value="1"/>
</dbReference>
<evidence type="ECO:0000259" key="20">
    <source>
        <dbReference type="Pfam" id="PF16209"/>
    </source>
</evidence>
<comment type="similarity">
    <text evidence="3 17">Belongs to the cation transport ATPase (P-type) (TC 3.A.3) family. Type IV subfamily.</text>
</comment>
<dbReference type="InterPro" id="IPR006539">
    <property type="entry name" value="P-type_ATPase_IV"/>
</dbReference>
<dbReference type="PRINTS" id="PR00119">
    <property type="entry name" value="CATATPASE"/>
</dbReference>
<comment type="cofactor">
    <cofactor evidence="16">
        <name>Mg(2+)</name>
        <dbReference type="ChEBI" id="CHEBI:18420"/>
    </cofactor>
</comment>
<accession>A0A3E2H6D5</accession>
<dbReference type="OrthoDB" id="377733at2759"/>
<evidence type="ECO:0000313" key="23">
    <source>
        <dbReference type="Proteomes" id="UP000258309"/>
    </source>
</evidence>
<feature type="transmembrane region" description="Helical" evidence="17">
    <location>
        <begin position="1514"/>
        <end position="1532"/>
    </location>
</feature>
<evidence type="ECO:0000256" key="6">
    <source>
        <dbReference type="ARBA" id="ARBA00022741"/>
    </source>
</evidence>
<evidence type="ECO:0000256" key="10">
    <source>
        <dbReference type="ARBA" id="ARBA00022989"/>
    </source>
</evidence>
<dbReference type="SUPFAM" id="SSF81653">
    <property type="entry name" value="Calcium ATPase, transduction domain A"/>
    <property type="match status" value="1"/>
</dbReference>
<dbReference type="FunFam" id="3.40.1110.10:FF:000090">
    <property type="entry name" value="Phospholipid-transporting ATPase"/>
    <property type="match status" value="1"/>
</dbReference>
<feature type="non-terminal residue" evidence="22">
    <location>
        <position position="1"/>
    </location>
</feature>
<feature type="transmembrane region" description="Helical" evidence="17">
    <location>
        <begin position="608"/>
        <end position="629"/>
    </location>
</feature>
<feature type="transmembrane region" description="Helical" evidence="17">
    <location>
        <begin position="1408"/>
        <end position="1430"/>
    </location>
</feature>
<evidence type="ECO:0000256" key="8">
    <source>
        <dbReference type="ARBA" id="ARBA00022842"/>
    </source>
</evidence>
<feature type="compositionally biased region" description="Polar residues" evidence="18">
    <location>
        <begin position="22"/>
        <end position="32"/>
    </location>
</feature>
<feature type="compositionally biased region" description="Polar residues" evidence="18">
    <location>
        <begin position="88"/>
        <end position="100"/>
    </location>
</feature>
<proteinExistence type="inferred from homology"/>
<keyword evidence="8 16" id="KW-0460">Magnesium</keyword>
<feature type="non-terminal residue" evidence="22">
    <location>
        <position position="1682"/>
    </location>
</feature>
<dbReference type="InterPro" id="IPR023299">
    <property type="entry name" value="ATPase_P-typ_cyto_dom_N"/>
</dbReference>
<dbReference type="SUPFAM" id="SSF81660">
    <property type="entry name" value="Metal cation-transporting ATPase, ATP-binding domain N"/>
    <property type="match status" value="1"/>
</dbReference>
<dbReference type="InterPro" id="IPR023298">
    <property type="entry name" value="ATPase_P-typ_TM_dom_sf"/>
</dbReference>
<evidence type="ECO:0000259" key="21">
    <source>
        <dbReference type="Pfam" id="PF16212"/>
    </source>
</evidence>
<dbReference type="Pfam" id="PF00702">
    <property type="entry name" value="Hydrolase"/>
    <property type="match status" value="1"/>
</dbReference>
<feature type="binding site" evidence="16">
    <location>
        <position position="674"/>
    </location>
    <ligand>
        <name>Mg(2+)</name>
        <dbReference type="ChEBI" id="CHEBI:18420"/>
    </ligand>
</feature>
<dbReference type="NCBIfam" id="TIGR01652">
    <property type="entry name" value="ATPase-Plipid"/>
    <property type="match status" value="2"/>
</dbReference>
<evidence type="ECO:0000313" key="22">
    <source>
        <dbReference type="EMBL" id="RFU28847.1"/>
    </source>
</evidence>
<name>A0A3E2H6D5_SCYLI</name>
<evidence type="ECO:0000256" key="13">
    <source>
        <dbReference type="ARBA" id="ARBA00049128"/>
    </source>
</evidence>
<evidence type="ECO:0000256" key="4">
    <source>
        <dbReference type="ARBA" id="ARBA00022692"/>
    </source>
</evidence>
<dbReference type="EC" id="7.6.2.1" evidence="17"/>
<keyword evidence="10 17" id="KW-1133">Transmembrane helix</keyword>
<keyword evidence="23" id="KW-1185">Reference proteome</keyword>
<dbReference type="InterPro" id="IPR059000">
    <property type="entry name" value="ATPase_P-type_domA"/>
</dbReference>
<feature type="binding site" evidence="15">
    <location>
        <position position="882"/>
    </location>
    <ligand>
        <name>ATP</name>
        <dbReference type="ChEBI" id="CHEBI:30616"/>
    </ligand>
</feature>
<evidence type="ECO:0000256" key="18">
    <source>
        <dbReference type="SAM" id="MobiDB-lite"/>
    </source>
</evidence>
<evidence type="ECO:0000256" key="15">
    <source>
        <dbReference type="PIRSR" id="PIRSR606539-2"/>
    </source>
</evidence>
<evidence type="ECO:0000256" key="5">
    <source>
        <dbReference type="ARBA" id="ARBA00022723"/>
    </source>
</evidence>
<keyword evidence="9 17" id="KW-1278">Translocase</keyword>
<dbReference type="GO" id="GO:0000287">
    <property type="term" value="F:magnesium ion binding"/>
    <property type="evidence" value="ECO:0007669"/>
    <property type="project" value="UniProtKB-UniRule"/>
</dbReference>
<feature type="binding site" evidence="16">
    <location>
        <position position="676"/>
    </location>
    <ligand>
        <name>Mg(2+)</name>
        <dbReference type="ChEBI" id="CHEBI:18420"/>
    </ligand>
</feature>
<keyword evidence="7 15" id="KW-0067">ATP-binding</keyword>
<dbReference type="GO" id="GO:0005524">
    <property type="term" value="F:ATP binding"/>
    <property type="evidence" value="ECO:0007669"/>
    <property type="project" value="UniProtKB-UniRule"/>
</dbReference>
<evidence type="ECO:0000256" key="16">
    <source>
        <dbReference type="PIRSR" id="PIRSR606539-3"/>
    </source>
</evidence>
<feature type="domain" description="P-type ATPase A" evidence="19">
    <location>
        <begin position="410"/>
        <end position="492"/>
    </location>
</feature>
<dbReference type="Pfam" id="PF13246">
    <property type="entry name" value="Cation_ATPase"/>
    <property type="match status" value="1"/>
</dbReference>
<dbReference type="GO" id="GO:0032456">
    <property type="term" value="P:endocytic recycling"/>
    <property type="evidence" value="ECO:0007669"/>
    <property type="project" value="TreeGrafter"/>
</dbReference>
<dbReference type="InterPro" id="IPR001757">
    <property type="entry name" value="P_typ_ATPase"/>
</dbReference>
<dbReference type="InterPro" id="IPR008250">
    <property type="entry name" value="ATPase_P-typ_transduc_dom_A_sf"/>
</dbReference>
<comment type="catalytic activity">
    <reaction evidence="13">
        <text>a 1,2-diacyl-sn-glycero-3-phosphoethanolamine(out) + ATP + H2O = a 1,2-diacyl-sn-glycero-3-phosphoethanolamine(in) + ADP + phosphate + H(+)</text>
        <dbReference type="Rhea" id="RHEA:66132"/>
        <dbReference type="ChEBI" id="CHEBI:15377"/>
        <dbReference type="ChEBI" id="CHEBI:15378"/>
        <dbReference type="ChEBI" id="CHEBI:30616"/>
        <dbReference type="ChEBI" id="CHEBI:43474"/>
        <dbReference type="ChEBI" id="CHEBI:64612"/>
        <dbReference type="ChEBI" id="CHEBI:456216"/>
    </reaction>
    <physiologicalReaction direction="left-to-right" evidence="13">
        <dbReference type="Rhea" id="RHEA:66133"/>
    </physiologicalReaction>
</comment>
<feature type="transmembrane region" description="Helical" evidence="17">
    <location>
        <begin position="1442"/>
        <end position="1462"/>
    </location>
</feature>
<dbReference type="PANTHER" id="PTHR24092:SF174">
    <property type="entry name" value="PHOSPHOLIPID-TRANSPORTING ATPASE DNF3-RELATED"/>
    <property type="match status" value="1"/>
</dbReference>
<evidence type="ECO:0000256" key="3">
    <source>
        <dbReference type="ARBA" id="ARBA00008109"/>
    </source>
</evidence>
<dbReference type="NCBIfam" id="TIGR01494">
    <property type="entry name" value="ATPase_P-type"/>
    <property type="match status" value="1"/>
</dbReference>
<feature type="compositionally biased region" description="Basic and acidic residues" evidence="18">
    <location>
        <begin position="930"/>
        <end position="952"/>
    </location>
</feature>
<dbReference type="InterPro" id="IPR032631">
    <property type="entry name" value="P-type_ATPase_N"/>
</dbReference>
<evidence type="ECO:0000256" key="2">
    <source>
        <dbReference type="ARBA" id="ARBA00004308"/>
    </source>
</evidence>
<dbReference type="InterPro" id="IPR023214">
    <property type="entry name" value="HAD_sf"/>
</dbReference>
<dbReference type="Gene3D" id="3.40.50.1000">
    <property type="entry name" value="HAD superfamily/HAD-like"/>
    <property type="match status" value="1"/>
</dbReference>
<dbReference type="GO" id="GO:0016887">
    <property type="term" value="F:ATP hydrolysis activity"/>
    <property type="evidence" value="ECO:0007669"/>
    <property type="project" value="InterPro"/>
</dbReference>
<dbReference type="GO" id="GO:0140326">
    <property type="term" value="F:ATPase-coupled intramembrane lipid transporter activity"/>
    <property type="evidence" value="ECO:0007669"/>
    <property type="project" value="UniProtKB-EC"/>
</dbReference>
<sequence length="1682" mass="188424">MTGNVRDEGIASSDWATDAGDRSSSIATNNEQPAIEPTARVRFSHDVERPDISAGAGAAAGRRPGTPNLAIETSNIPGRVGEVKGSPVNRQQPGPSSLKSPRTRDRGYSLRRTLFAKSINNQAENSPIELLDTISPKSHGRKASVATLGKGKTGQQAVSVEEEVPEISTTGLDLLPQESLSTLDKKRSGPLSLPNYDFWAKKRRADTEWRRRLKTLYKDNFIANLFKEKPIPPSKDGRHIPLDASRQNLLVDERTGTPYRSNSIRSSRYTPWNFFPRQLFFQFSKLANFYFLLVAILQMIPGLSTTGTYTTIIPLMVFVGISMAKEGYDDLRRSKLDKIENNTETLVLHAYQPLTLEEIAIEEGALAKKDSLSGYRGLAAKAMSKLTKTQSNSVSEGVSSVVVPMEGSSPWATVKWQDVKVGNIVKLQRDDAIPADMLLLHADNANGIAYVETMALDGETNLKSKQAPHSLAKRCNTLEGLTACRAEVVAEDPNLDLYNFDGRITVDRETLPLTTNEIILRGSVLRNTNVAFGMVINSGEECKIRMNATKNPRIKAPAMQAIANKIVIMLVFFVILLALFCTIAYQIWNANFGEKAWYLDNAHVRFAEIIIGFIILYNTLIPLSLYVSLEIIKVGQLLLMHDVEMYDPVSDTPMTSNTSTILENLGQVDYIFSDKTGTLTDNVMRFRKLSVAGTAWLHDFDLQKEAAAGDPSPEASTTRKWKGKGKAMPSRQNTVRSFGMGPRRNSQMSIGTSGRPSFTRRDSSLSLWRSSARPAKPQRELRTEDLIKYMQYKPHSIFTKRASFFLLSLALCHTCLPEVQENGDINYQAASPDELALVRAAQDLGYLVIDRPAKSITLTHPGNPDATETVTETYEVLHVIEFSSKRKRMSIVVRFPNGKICIICKGADSAVLPRLKLASLALDKASEVTRRASTRRSLEAEEALRRMSEHSPRASFSRPSMSLNRPSLGRRSTGHARKSMTSTRLQPIHDEVDSWLKERERDVEMGSEDIATYQSPTPRASMGRLSWASSEPRYSMQEAFFDDLVDEALVLDDAAVFERCFQHIDDFASEGLRTLIFGYRFIDEQEYNVWNKVYVDATTSLVDRQNMIEAAGEMIEQDFELVGATAIEDQLQKGVPETIDKLRRANIKIWMLTGDKRETAINIAHSARLCKDYSEIIILDQKTGEVEQRMATSLLDISKGRVAHSVVVVDGQTLAEIDANETLSRLFFDLVVIADTVICCRASPSQKASLVKKIRTKVNHSITLAIGDGANDIAMIQEAHVGIGISGKEGLQAARISDYSIAQFRFLQRLLLVHGRWNYVRTSKYILGTFWKELMFYLIQAYYQRWNGYTGTSLFESASLTVFNTLFTSLPVIFLGVFEQDLDASTLLAVPELYVQGQQNRGFNLKKYFAWMFMAASEATVIYFMMYGLFGMSLFTRDNSLFAIGDLCFTSAVVFIGTKLLILEMHNKTLVSALGWFLSIGGWFLWNLILSAIYKNGITYAVKDGFLYYFGRNFLWWFTLIVTLSILILYELGVSSIKKAFWPTDTDIFQELQKDKAIKQRFEAAANGSLYGDELGGMGNTDEETRREGEIQELLDNRPILDKAYPPVKEIQVTKTSIMNETMKKGNDTPKEANKVDTNMNTMERYPGSLHRRRISSDVFPLRSSEIPKLRHSVDVADLVRN</sequence>
<organism evidence="22 23">
    <name type="scientific">Scytalidium lignicola</name>
    <name type="common">Hyphomycete</name>
    <dbReference type="NCBI Taxonomy" id="5539"/>
    <lineage>
        <taxon>Eukaryota</taxon>
        <taxon>Fungi</taxon>
        <taxon>Dikarya</taxon>
        <taxon>Ascomycota</taxon>
        <taxon>Pezizomycotina</taxon>
        <taxon>Leotiomycetes</taxon>
        <taxon>Leotiomycetes incertae sedis</taxon>
        <taxon>Scytalidium</taxon>
    </lineage>
</organism>
<comment type="catalytic activity">
    <reaction evidence="12 17">
        <text>ATP + H2O + phospholipidSide 1 = ADP + phosphate + phospholipidSide 2.</text>
        <dbReference type="EC" id="7.6.2.1"/>
    </reaction>
</comment>
<feature type="domain" description="P-type ATPase C-terminal" evidence="21">
    <location>
        <begin position="1294"/>
        <end position="1544"/>
    </location>
</feature>
<reference evidence="22 23" key="1">
    <citation type="submission" date="2018-05" db="EMBL/GenBank/DDBJ databases">
        <title>Draft genome sequence of Scytalidium lignicola DSM 105466, a ubiquitous saprotrophic fungus.</title>
        <authorList>
            <person name="Buettner E."/>
            <person name="Gebauer A.M."/>
            <person name="Hofrichter M."/>
            <person name="Liers C."/>
            <person name="Kellner H."/>
        </authorList>
    </citation>
    <scope>NUCLEOTIDE SEQUENCE [LARGE SCALE GENOMIC DNA]</scope>
    <source>
        <strain evidence="22 23">DSM 105466</strain>
    </source>
</reference>
<feature type="transmembrane region" description="Helical" evidence="17">
    <location>
        <begin position="566"/>
        <end position="588"/>
    </location>
</feature>
<dbReference type="InterPro" id="IPR018303">
    <property type="entry name" value="ATPase_P-typ_P_site"/>
</dbReference>
<feature type="transmembrane region" description="Helical" evidence="17">
    <location>
        <begin position="1358"/>
        <end position="1378"/>
    </location>
</feature>
<feature type="compositionally biased region" description="Polar residues" evidence="18">
    <location>
        <begin position="744"/>
        <end position="756"/>
    </location>
</feature>
<evidence type="ECO:0000256" key="1">
    <source>
        <dbReference type="ARBA" id="ARBA00004141"/>
    </source>
</evidence>
<protein>
    <recommendedName>
        <fullName evidence="17">Phospholipid-transporting ATPase</fullName>
        <ecNumber evidence="17">7.6.2.1</ecNumber>
    </recommendedName>
</protein>
<keyword evidence="6 15" id="KW-0547">Nucleotide-binding</keyword>
<evidence type="ECO:0000256" key="7">
    <source>
        <dbReference type="ARBA" id="ARBA00022840"/>
    </source>
</evidence>
<dbReference type="PROSITE" id="PS00154">
    <property type="entry name" value="ATPASE_E1_E2"/>
    <property type="match status" value="1"/>
</dbReference>